<dbReference type="InParanoid" id="M0MCP5"/>
<feature type="region of interest" description="Disordered" evidence="1">
    <location>
        <begin position="1"/>
        <end position="20"/>
    </location>
</feature>
<feature type="compositionally biased region" description="Low complexity" evidence="1">
    <location>
        <begin position="694"/>
        <end position="707"/>
    </location>
</feature>
<gene>
    <name evidence="2" type="ORF">C449_13212</name>
</gene>
<feature type="compositionally biased region" description="Low complexity" evidence="1">
    <location>
        <begin position="735"/>
        <end position="751"/>
    </location>
</feature>
<feature type="compositionally biased region" description="Acidic residues" evidence="1">
    <location>
        <begin position="482"/>
        <end position="497"/>
    </location>
</feature>
<comment type="caution">
    <text evidence="2">The sequence shown here is derived from an EMBL/GenBank/DDBJ whole genome shotgun (WGS) entry which is preliminary data.</text>
</comment>
<evidence type="ECO:0000256" key="1">
    <source>
        <dbReference type="SAM" id="MobiDB-lite"/>
    </source>
</evidence>
<dbReference type="PATRIC" id="fig|1227455.4.peg.2698"/>
<feature type="compositionally biased region" description="Low complexity" evidence="1">
    <location>
        <begin position="278"/>
        <end position="322"/>
    </location>
</feature>
<dbReference type="EMBL" id="AOMD01000029">
    <property type="protein sequence ID" value="EMA43522.1"/>
    <property type="molecule type" value="Genomic_DNA"/>
</dbReference>
<reference evidence="2 3" key="1">
    <citation type="journal article" date="2014" name="PLoS Genet.">
        <title>Phylogenetically driven sequencing of extremely halophilic archaea reveals strategies for static and dynamic osmo-response.</title>
        <authorList>
            <person name="Becker E.A."/>
            <person name="Seitzer P.M."/>
            <person name="Tritt A."/>
            <person name="Larsen D."/>
            <person name="Krusor M."/>
            <person name="Yao A.I."/>
            <person name="Wu D."/>
            <person name="Madern D."/>
            <person name="Eisen J.A."/>
            <person name="Darling A.E."/>
            <person name="Facciotti M.T."/>
        </authorList>
    </citation>
    <scope>NUCLEOTIDE SEQUENCE [LARGE SCALE GENOMIC DNA]</scope>
    <source>
        <strain evidence="2 3">DSM 5350</strain>
    </source>
</reference>
<dbReference type="AlphaFoldDB" id="M0MCP5"/>
<evidence type="ECO:0000313" key="3">
    <source>
        <dbReference type="Proteomes" id="UP000011669"/>
    </source>
</evidence>
<protein>
    <submittedName>
        <fullName evidence="2">RNA polymerase sigma factor</fullName>
    </submittedName>
</protein>
<dbReference type="Proteomes" id="UP000011669">
    <property type="component" value="Unassembled WGS sequence"/>
</dbReference>
<feature type="region of interest" description="Disordered" evidence="1">
    <location>
        <begin position="278"/>
        <end position="559"/>
    </location>
</feature>
<feature type="compositionally biased region" description="Low complexity" evidence="1">
    <location>
        <begin position="350"/>
        <end position="379"/>
    </location>
</feature>
<feature type="compositionally biased region" description="Low complexity" evidence="1">
    <location>
        <begin position="409"/>
        <end position="430"/>
    </location>
</feature>
<feature type="compositionally biased region" description="Pro residues" evidence="1">
    <location>
        <begin position="529"/>
        <end position="539"/>
    </location>
</feature>
<keyword evidence="3" id="KW-1185">Reference proteome</keyword>
<dbReference type="STRING" id="1227455.C449_13212"/>
<proteinExistence type="predicted"/>
<feature type="compositionally biased region" description="Low complexity" evidence="1">
    <location>
        <begin position="498"/>
        <end position="528"/>
    </location>
</feature>
<feature type="region of interest" description="Disordered" evidence="1">
    <location>
        <begin position="637"/>
        <end position="775"/>
    </location>
</feature>
<accession>M0MCP5</accession>
<feature type="compositionally biased region" description="Polar residues" evidence="1">
    <location>
        <begin position="380"/>
        <end position="395"/>
    </location>
</feature>
<name>M0MCP5_9EURY</name>
<feature type="compositionally biased region" description="Acidic residues" evidence="1">
    <location>
        <begin position="398"/>
        <end position="408"/>
    </location>
</feature>
<organism evidence="2 3">
    <name type="scientific">Halococcus saccharolyticus DSM 5350</name>
    <dbReference type="NCBI Taxonomy" id="1227455"/>
    <lineage>
        <taxon>Archaea</taxon>
        <taxon>Methanobacteriati</taxon>
        <taxon>Methanobacteriota</taxon>
        <taxon>Stenosarchaea group</taxon>
        <taxon>Halobacteria</taxon>
        <taxon>Halobacteriales</taxon>
        <taxon>Halococcaceae</taxon>
        <taxon>Halococcus</taxon>
    </lineage>
</organism>
<feature type="compositionally biased region" description="Polar residues" evidence="1">
    <location>
        <begin position="1"/>
        <end position="11"/>
    </location>
</feature>
<feature type="compositionally biased region" description="Pro residues" evidence="1">
    <location>
        <begin position="323"/>
        <end position="334"/>
    </location>
</feature>
<evidence type="ECO:0000313" key="2">
    <source>
        <dbReference type="EMBL" id="EMA43522.1"/>
    </source>
</evidence>
<feature type="compositionally biased region" description="Gly residues" evidence="1">
    <location>
        <begin position="708"/>
        <end position="721"/>
    </location>
</feature>
<feature type="compositionally biased region" description="Polar residues" evidence="1">
    <location>
        <begin position="766"/>
        <end position="775"/>
    </location>
</feature>
<feature type="compositionally biased region" description="Low complexity" evidence="1">
    <location>
        <begin position="108"/>
        <end position="125"/>
    </location>
</feature>
<feature type="region of interest" description="Disordered" evidence="1">
    <location>
        <begin position="106"/>
        <end position="140"/>
    </location>
</feature>
<sequence>MPLSQSATGPDTTEIEGDGAGAMGVQNIQLIEQQRNVLRYSIEFTGELDRSYLERSLTRAADHDRIDASSIRVTKVKSHVATVEVGTDGSEDPKTVSSRMLRAMQLTSQQNPSSSASTTSDRSPNASTGGNGKAKTSEQGETHYQIDFVQGESIKNLRGPEGYYTPDRLIRYAHGSTENPLKRSSNGDFTTNESLAECVQSSAIVVNSTGTARVSFTIDEGCDPVTLTLASYEKPGPVWSPENESEQEFVDADTRTFAPGGTYTLRVDLPAENLTAEVETAETTTESTPSTNEQEESTSTSTSETVQPTSEPEPTETAVVAPNPTPTMTPTPTPEPEDSSGGSVVETPDTSTDMATEAETESTTSSTSTPEASQSATTSGSEDTSTPEPASLSTNTDEPTEEPSDTPTEEPSSPDTSTPTPEPTTSTTDSIDGEDGEEQTKTDEPTEEPSTETPTLEPTKEPTTDESAEEPTTETPTPTPEPTEEPTTEEPTEEPTTEEPTTTETATPTPTPTPTATSTPTSTETSTPTPIPTETPTPTPTTTEEPEGPGAASVSFNDQSLEDALRAVAESVTLPSDSNGGFLVAYDAANFGEVDRPDDRIGTSRRLSPGTTGSVQVDLQFAEASVNERVTVVVVRDSNGNGQYDPGVDTGALDGVGQIASDSAEVSIAVGLLPDPPGEGPPGDSGDDNGSDGGTTTTTTTTTTTSDGSGGDNESGDGGGILSSEATDAAEAESAEQNASATDTTTTTEPAESTDEEGSAPENGRMKTTVTKSPT</sequence>
<feature type="region of interest" description="Disordered" evidence="1">
    <location>
        <begin position="594"/>
        <end position="613"/>
    </location>
</feature>